<organism evidence="2">
    <name type="scientific">marine sediment metagenome</name>
    <dbReference type="NCBI Taxonomy" id="412755"/>
    <lineage>
        <taxon>unclassified sequences</taxon>
        <taxon>metagenomes</taxon>
        <taxon>ecological metagenomes</taxon>
    </lineage>
</organism>
<comment type="caution">
    <text evidence="2">The sequence shown here is derived from an EMBL/GenBank/DDBJ whole genome shotgun (WGS) entry which is preliminary data.</text>
</comment>
<dbReference type="AlphaFoldDB" id="A0A0F9Q5W1"/>
<evidence type="ECO:0000313" key="1">
    <source>
        <dbReference type="EMBL" id="KKL72426.1"/>
    </source>
</evidence>
<reference evidence="2" key="1">
    <citation type="journal article" date="2015" name="Nature">
        <title>Complex archaea that bridge the gap between prokaryotes and eukaryotes.</title>
        <authorList>
            <person name="Spang A."/>
            <person name="Saw J.H."/>
            <person name="Jorgensen S.L."/>
            <person name="Zaremba-Niedzwiedzka K."/>
            <person name="Martijn J."/>
            <person name="Lind A.E."/>
            <person name="van Eijk R."/>
            <person name="Schleper C."/>
            <person name="Guy L."/>
            <person name="Ettema T.J."/>
        </authorList>
    </citation>
    <scope>NUCLEOTIDE SEQUENCE</scope>
</reference>
<dbReference type="EMBL" id="LAZR01005337">
    <property type="protein sequence ID" value="KKN00768.1"/>
    <property type="molecule type" value="Genomic_DNA"/>
</dbReference>
<accession>A0A0F9Q5W1</accession>
<protein>
    <submittedName>
        <fullName evidence="2">Uncharacterized protein</fullName>
    </submittedName>
</protein>
<dbReference type="EMBL" id="LAZR01025278">
    <property type="protein sequence ID" value="KKL72426.1"/>
    <property type="molecule type" value="Genomic_DNA"/>
</dbReference>
<evidence type="ECO:0000313" key="2">
    <source>
        <dbReference type="EMBL" id="KKN00768.1"/>
    </source>
</evidence>
<proteinExistence type="predicted"/>
<sequence>MASETTVTVNFHLKQQGLAGKVQHLDTDSYTLILNAGRYQGITIFLDKKQAAPAVGVLRALAKELEQLLIDSLGIPAEEAEAVR</sequence>
<gene>
    <name evidence="2" type="ORF">LCGC14_1134550</name>
    <name evidence="1" type="ORF">LCGC14_2085070</name>
</gene>
<name>A0A0F9Q5W1_9ZZZZ</name>